<proteinExistence type="predicted"/>
<dbReference type="AlphaFoldDB" id="A0AAV4S1J6"/>
<keyword evidence="1" id="KW-1133">Transmembrane helix</keyword>
<keyword evidence="1" id="KW-0812">Transmembrane</keyword>
<keyword evidence="1" id="KW-0472">Membrane</keyword>
<evidence type="ECO:0000313" key="3">
    <source>
        <dbReference type="Proteomes" id="UP001054945"/>
    </source>
</evidence>
<feature type="transmembrane region" description="Helical" evidence="1">
    <location>
        <begin position="6"/>
        <end position="24"/>
    </location>
</feature>
<protein>
    <submittedName>
        <fullName evidence="2">Uncharacterized protein</fullName>
    </submittedName>
</protein>
<organism evidence="2 3">
    <name type="scientific">Caerostris extrusa</name>
    <name type="common">Bark spider</name>
    <name type="synonym">Caerostris bankana</name>
    <dbReference type="NCBI Taxonomy" id="172846"/>
    <lineage>
        <taxon>Eukaryota</taxon>
        <taxon>Metazoa</taxon>
        <taxon>Ecdysozoa</taxon>
        <taxon>Arthropoda</taxon>
        <taxon>Chelicerata</taxon>
        <taxon>Arachnida</taxon>
        <taxon>Araneae</taxon>
        <taxon>Araneomorphae</taxon>
        <taxon>Entelegynae</taxon>
        <taxon>Araneoidea</taxon>
        <taxon>Araneidae</taxon>
        <taxon>Caerostris</taxon>
    </lineage>
</organism>
<keyword evidence="3" id="KW-1185">Reference proteome</keyword>
<reference evidence="2 3" key="1">
    <citation type="submission" date="2021-06" db="EMBL/GenBank/DDBJ databases">
        <title>Caerostris extrusa draft genome.</title>
        <authorList>
            <person name="Kono N."/>
            <person name="Arakawa K."/>
        </authorList>
    </citation>
    <scope>NUCLEOTIDE SEQUENCE [LARGE SCALE GENOMIC DNA]</scope>
</reference>
<name>A0AAV4S1J6_CAEEX</name>
<dbReference type="Proteomes" id="UP001054945">
    <property type="component" value="Unassembled WGS sequence"/>
</dbReference>
<evidence type="ECO:0000256" key="1">
    <source>
        <dbReference type="SAM" id="Phobius"/>
    </source>
</evidence>
<gene>
    <name evidence="2" type="ORF">CEXT_78131</name>
</gene>
<comment type="caution">
    <text evidence="2">The sequence shown here is derived from an EMBL/GenBank/DDBJ whole genome shotgun (WGS) entry which is preliminary data.</text>
</comment>
<dbReference type="EMBL" id="BPLR01008740">
    <property type="protein sequence ID" value="GIY26829.1"/>
    <property type="molecule type" value="Genomic_DNA"/>
</dbReference>
<accession>A0AAV4S1J6</accession>
<sequence>MKDHGVLIIGIPGLITIHWAWLRLQDNELFVRKEEKENHPLIMGFQNIENKLTSIFSSKPKNNPNSTE</sequence>
<evidence type="ECO:0000313" key="2">
    <source>
        <dbReference type="EMBL" id="GIY26829.1"/>
    </source>
</evidence>